<dbReference type="Pfam" id="PF00107">
    <property type="entry name" value="ADH_zinc_N"/>
    <property type="match status" value="1"/>
</dbReference>
<name>A0A7Y6NRZ5_9BURK</name>
<dbReference type="SUPFAM" id="SSF50129">
    <property type="entry name" value="GroES-like"/>
    <property type="match status" value="2"/>
</dbReference>
<dbReference type="InterPro" id="IPR045010">
    <property type="entry name" value="MDR_fam"/>
</dbReference>
<dbReference type="PANTHER" id="PTHR43205:SF7">
    <property type="entry name" value="PROSTAGLANDIN REDUCTASE 1"/>
    <property type="match status" value="1"/>
</dbReference>
<dbReference type="AlphaFoldDB" id="A0A7Y6NRZ5"/>
<feature type="domain" description="Enoyl reductase (ER)" evidence="2">
    <location>
        <begin position="18"/>
        <end position="339"/>
    </location>
</feature>
<sequence>MTTTNRQIHLASRPDGEASSANFRLVEAPAPEPASLAVGQVLVRHHYLSLDPYMRGRMNDAKSYAVPQKLGAVMGGGTVGEVLASRHPGYQPGDKVVGMGGWQEYAVVDAAQPGALRKVDTTHVPLSAYLGAVGMPGVTAWYGLMKICAPVPGASIAVSAASGAVGSVVGQLARAKGCRAVGIAGGPEKCAYVVDELGFDACIDYKAHADPKSLYQALADATPDGIDGYFENVGGAVLDAALARMNAFGRIAMCGMISGYDGAPIPLAHPALILQSRLRVEGFIVSEHMEVWGEALGELAGMVASGRLKYRESVAQGLESAPDAFIGLLKGRNFGKQLVKLI</sequence>
<dbReference type="PANTHER" id="PTHR43205">
    <property type="entry name" value="PROSTAGLANDIN REDUCTASE"/>
    <property type="match status" value="1"/>
</dbReference>
<keyword evidence="4" id="KW-1185">Reference proteome</keyword>
<protein>
    <submittedName>
        <fullName evidence="3">NADP-dependent oxidoreductase</fullName>
    </submittedName>
</protein>
<proteinExistence type="predicted"/>
<evidence type="ECO:0000256" key="1">
    <source>
        <dbReference type="ARBA" id="ARBA00023002"/>
    </source>
</evidence>
<keyword evidence="1" id="KW-0560">Oxidoreductase</keyword>
<dbReference type="Gene3D" id="3.40.50.720">
    <property type="entry name" value="NAD(P)-binding Rossmann-like Domain"/>
    <property type="match status" value="1"/>
</dbReference>
<gene>
    <name evidence="3" type="ORF">HQN59_20960</name>
</gene>
<dbReference type="InterPro" id="IPR036291">
    <property type="entry name" value="NAD(P)-bd_dom_sf"/>
</dbReference>
<dbReference type="InterPro" id="IPR020843">
    <property type="entry name" value="ER"/>
</dbReference>
<dbReference type="FunFam" id="3.40.50.720:FF:000121">
    <property type="entry name" value="Prostaglandin reductase 2"/>
    <property type="match status" value="1"/>
</dbReference>
<dbReference type="Pfam" id="PF16884">
    <property type="entry name" value="ADH_N_2"/>
    <property type="match status" value="1"/>
</dbReference>
<dbReference type="EMBL" id="JABWMJ010000011">
    <property type="protein sequence ID" value="NUZ08235.1"/>
    <property type="molecule type" value="Genomic_DNA"/>
</dbReference>
<dbReference type="Gene3D" id="3.90.180.10">
    <property type="entry name" value="Medium-chain alcohol dehydrogenases, catalytic domain"/>
    <property type="match status" value="1"/>
</dbReference>
<dbReference type="GO" id="GO:0016628">
    <property type="term" value="F:oxidoreductase activity, acting on the CH-CH group of donors, NAD or NADP as acceptor"/>
    <property type="evidence" value="ECO:0007669"/>
    <property type="project" value="InterPro"/>
</dbReference>
<evidence type="ECO:0000313" key="4">
    <source>
        <dbReference type="Proteomes" id="UP000529637"/>
    </source>
</evidence>
<dbReference type="InterPro" id="IPR011032">
    <property type="entry name" value="GroES-like_sf"/>
</dbReference>
<dbReference type="SMART" id="SM00829">
    <property type="entry name" value="PKS_ER"/>
    <property type="match status" value="1"/>
</dbReference>
<dbReference type="RefSeq" id="WP_176071068.1">
    <property type="nucleotide sequence ID" value="NZ_JABWMJ010000011.1"/>
</dbReference>
<evidence type="ECO:0000313" key="3">
    <source>
        <dbReference type="EMBL" id="NUZ08235.1"/>
    </source>
</evidence>
<dbReference type="SUPFAM" id="SSF51735">
    <property type="entry name" value="NAD(P)-binding Rossmann-fold domains"/>
    <property type="match status" value="1"/>
</dbReference>
<accession>A0A7Y6NRZ5</accession>
<dbReference type="CDD" id="cd05288">
    <property type="entry name" value="PGDH"/>
    <property type="match status" value="1"/>
</dbReference>
<evidence type="ECO:0000259" key="2">
    <source>
        <dbReference type="SMART" id="SM00829"/>
    </source>
</evidence>
<organism evidence="3 4">
    <name type="scientific">Piscinibacter koreensis</name>
    <dbReference type="NCBI Taxonomy" id="2742824"/>
    <lineage>
        <taxon>Bacteria</taxon>
        <taxon>Pseudomonadati</taxon>
        <taxon>Pseudomonadota</taxon>
        <taxon>Betaproteobacteria</taxon>
        <taxon>Burkholderiales</taxon>
        <taxon>Sphaerotilaceae</taxon>
        <taxon>Piscinibacter</taxon>
    </lineage>
</organism>
<dbReference type="Proteomes" id="UP000529637">
    <property type="component" value="Unassembled WGS sequence"/>
</dbReference>
<dbReference type="InterPro" id="IPR041694">
    <property type="entry name" value="ADH_N_2"/>
</dbReference>
<dbReference type="InterPro" id="IPR013149">
    <property type="entry name" value="ADH-like_C"/>
</dbReference>
<reference evidence="3 4" key="1">
    <citation type="submission" date="2020-06" db="EMBL/GenBank/DDBJ databases">
        <title>Schlegella sp. ID0723 isolated from air conditioner.</title>
        <authorList>
            <person name="Kim D.Y."/>
            <person name="Kim D.-U."/>
        </authorList>
    </citation>
    <scope>NUCLEOTIDE SEQUENCE [LARGE SCALE GENOMIC DNA]</scope>
    <source>
        <strain evidence="3 4">ID0723</strain>
    </source>
</reference>
<comment type="caution">
    <text evidence="3">The sequence shown here is derived from an EMBL/GenBank/DDBJ whole genome shotgun (WGS) entry which is preliminary data.</text>
</comment>